<keyword evidence="5 7" id="KW-0472">Membrane</keyword>
<feature type="transmembrane region" description="Helical" evidence="7">
    <location>
        <begin position="295"/>
        <end position="313"/>
    </location>
</feature>
<dbReference type="InterPro" id="IPR010920">
    <property type="entry name" value="LSM_dom_sf"/>
</dbReference>
<dbReference type="PROSITE" id="PS50222">
    <property type="entry name" value="EF_HAND_2"/>
    <property type="match status" value="1"/>
</dbReference>
<accession>A0A4S4KT89</accession>
<evidence type="ECO:0000256" key="5">
    <source>
        <dbReference type="ARBA" id="ARBA00023136"/>
    </source>
</evidence>
<feature type="compositionally biased region" description="Acidic residues" evidence="6">
    <location>
        <begin position="150"/>
        <end position="160"/>
    </location>
</feature>
<feature type="compositionally biased region" description="Basic and acidic residues" evidence="6">
    <location>
        <begin position="81"/>
        <end position="101"/>
    </location>
</feature>
<dbReference type="PROSITE" id="PS00018">
    <property type="entry name" value="EF_HAND_1"/>
    <property type="match status" value="1"/>
</dbReference>
<feature type="compositionally biased region" description="Polar residues" evidence="6">
    <location>
        <begin position="66"/>
        <end position="79"/>
    </location>
</feature>
<dbReference type="InterPro" id="IPR006685">
    <property type="entry name" value="MscS_channel_2nd"/>
</dbReference>
<dbReference type="InterPro" id="IPR023408">
    <property type="entry name" value="MscS_beta-dom_sf"/>
</dbReference>
<dbReference type="InterPro" id="IPR002048">
    <property type="entry name" value="EF_hand_dom"/>
</dbReference>
<dbReference type="GO" id="GO:0016020">
    <property type="term" value="C:membrane"/>
    <property type="evidence" value="ECO:0007669"/>
    <property type="project" value="UniProtKB-SubCell"/>
</dbReference>
<sequence>MSKTDPIFIPRNTADSEACPPSTSRRRPQQLELFSTEDVENPLPSPPYRRVASQTYLHPYPEESPAYNSQSRLDLSTELSRMVEENEDQHPPSDKESEHIVDLDEHKPSAKTARFREDVQSPLATIHPLPSFVRAETFESTRSRSPSIADTDDERDDYDWSGEEDLVDEEAKFEQNMGVAKKESWGFRKFMALVFGSLLGSTIMSAVLVAPALLIHFFWYKPHPSDHRRYVKDNVEAWMFWAAANLTISWYLAVIIDAVPIFVRYLISIIWGHVSESVKSRTELYTSVKDTLKPLFYAASAWVSWVIIFAHIYKLYDMDDASKSRAQYTERLYDVVEFVFFFSLVICGQQMLSHAIATAVAKTLRTAVLHDARNLEGRIDPDLGGLGWNISSPHEAKRLARSIFSAFRSVTRTYLIPSDFFPAFKTHEEAEEAFRVFDKDNNGDLSRTEIKSTLVKVYKERRSLSRSMRDVSQALKSLNQILLAFAMVILFFISLSVFGVNVGDSLTSVYSLGIGLSFIFKNSASNAFDAIMFLFVTHPFDTGDRCFIDDENLVVKKMGLFATVFARADGTESYYFNSQLFSKFITNARRSGKTAENLTMQVHWRTPLEKLDALEKCMNDWLSTEQNRWFEPSTSVSLQNINYMRHLEITIGIGHNGFAHVASLYSSLLISAHRNWQDWGLRLTRKTAFHAAVNYFCRQLGIEAYESPLPIAWVDQDTHDIDGYPGEEDYDNSVEYDQDAPILPQRPEEVHRPTCLGFQPPPDKPMPGIRARKSKHRKALLRTVGADG</sequence>
<dbReference type="Proteomes" id="UP000309038">
    <property type="component" value="Unassembled WGS sequence"/>
</dbReference>
<dbReference type="GO" id="GO:0005262">
    <property type="term" value="F:calcium channel activity"/>
    <property type="evidence" value="ECO:0007669"/>
    <property type="project" value="TreeGrafter"/>
</dbReference>
<dbReference type="GO" id="GO:0006874">
    <property type="term" value="P:intracellular calcium ion homeostasis"/>
    <property type="evidence" value="ECO:0007669"/>
    <property type="project" value="TreeGrafter"/>
</dbReference>
<feature type="transmembrane region" description="Helical" evidence="7">
    <location>
        <begin position="481"/>
        <end position="500"/>
    </location>
</feature>
<dbReference type="PANTHER" id="PTHR31323:SF1">
    <property type="entry name" value="MECHANOSENSITIVE ION CHANNEL PROTEIN"/>
    <property type="match status" value="1"/>
</dbReference>
<dbReference type="InterPro" id="IPR011992">
    <property type="entry name" value="EF-hand-dom_pair"/>
</dbReference>
<feature type="domain" description="EF-hand" evidence="8">
    <location>
        <begin position="425"/>
        <end position="460"/>
    </location>
</feature>
<dbReference type="Pfam" id="PF25886">
    <property type="entry name" value="Msy1"/>
    <property type="match status" value="1"/>
</dbReference>
<dbReference type="AlphaFoldDB" id="A0A4S4KT89"/>
<dbReference type="Pfam" id="PF00924">
    <property type="entry name" value="MS_channel_2nd"/>
    <property type="match status" value="1"/>
</dbReference>
<reference evidence="9 10" key="1">
    <citation type="submission" date="2019-02" db="EMBL/GenBank/DDBJ databases">
        <title>Genome sequencing of the rare red list fungi Phlebia centrifuga.</title>
        <authorList>
            <person name="Buettner E."/>
            <person name="Kellner H."/>
        </authorList>
    </citation>
    <scope>NUCLEOTIDE SEQUENCE [LARGE SCALE GENOMIC DNA]</scope>
    <source>
        <strain evidence="9 10">DSM 108282</strain>
    </source>
</reference>
<gene>
    <name evidence="9" type="ORF">EW026_g919</name>
</gene>
<dbReference type="GO" id="GO:0005509">
    <property type="term" value="F:calcium ion binding"/>
    <property type="evidence" value="ECO:0007669"/>
    <property type="project" value="InterPro"/>
</dbReference>
<comment type="subcellular location">
    <subcellularLocation>
        <location evidence="1">Membrane</location>
    </subcellularLocation>
</comment>
<feature type="region of interest" description="Disordered" evidence="6">
    <location>
        <begin position="744"/>
        <end position="775"/>
    </location>
</feature>
<name>A0A4S4KT89_9APHY</name>
<dbReference type="InterPro" id="IPR058650">
    <property type="entry name" value="Msy1/2-like"/>
</dbReference>
<dbReference type="SMART" id="SM00054">
    <property type="entry name" value="EFh"/>
    <property type="match status" value="1"/>
</dbReference>
<dbReference type="Gene3D" id="1.10.238.10">
    <property type="entry name" value="EF-hand"/>
    <property type="match status" value="1"/>
</dbReference>
<evidence type="ECO:0000256" key="3">
    <source>
        <dbReference type="ARBA" id="ARBA00022837"/>
    </source>
</evidence>
<feature type="region of interest" description="Disordered" evidence="6">
    <location>
        <begin position="138"/>
        <end position="160"/>
    </location>
</feature>
<keyword evidence="10" id="KW-1185">Reference proteome</keyword>
<comment type="caution">
    <text evidence="9">The sequence shown here is derived from an EMBL/GenBank/DDBJ whole genome shotgun (WGS) entry which is preliminary data.</text>
</comment>
<keyword evidence="3" id="KW-0106">Calcium</keyword>
<evidence type="ECO:0000256" key="6">
    <source>
        <dbReference type="SAM" id="MobiDB-lite"/>
    </source>
</evidence>
<dbReference type="InterPro" id="IPR018247">
    <property type="entry name" value="EF_Hand_1_Ca_BS"/>
</dbReference>
<dbReference type="Gene3D" id="2.30.30.60">
    <property type="match status" value="1"/>
</dbReference>
<keyword evidence="4 7" id="KW-1133">Transmembrane helix</keyword>
<dbReference type="SUPFAM" id="SSF50182">
    <property type="entry name" value="Sm-like ribonucleoproteins"/>
    <property type="match status" value="1"/>
</dbReference>
<feature type="transmembrane region" description="Helical" evidence="7">
    <location>
        <begin position="190"/>
        <end position="219"/>
    </location>
</feature>
<dbReference type="SUPFAM" id="SSF47473">
    <property type="entry name" value="EF-hand"/>
    <property type="match status" value="1"/>
</dbReference>
<evidence type="ECO:0000256" key="2">
    <source>
        <dbReference type="ARBA" id="ARBA00022692"/>
    </source>
</evidence>
<evidence type="ECO:0000259" key="8">
    <source>
        <dbReference type="PROSITE" id="PS50222"/>
    </source>
</evidence>
<evidence type="ECO:0000256" key="4">
    <source>
        <dbReference type="ARBA" id="ARBA00022989"/>
    </source>
</evidence>
<evidence type="ECO:0000256" key="1">
    <source>
        <dbReference type="ARBA" id="ARBA00004370"/>
    </source>
</evidence>
<keyword evidence="2 7" id="KW-0812">Transmembrane</keyword>
<feature type="transmembrane region" description="Helical" evidence="7">
    <location>
        <begin position="248"/>
        <end position="274"/>
    </location>
</feature>
<protein>
    <recommendedName>
        <fullName evidence="8">EF-hand domain-containing protein</fullName>
    </recommendedName>
</protein>
<dbReference type="EMBL" id="SGPJ01000015">
    <property type="protein sequence ID" value="THH01876.1"/>
    <property type="molecule type" value="Genomic_DNA"/>
</dbReference>
<feature type="region of interest" description="Disordered" evidence="6">
    <location>
        <begin position="1"/>
        <end position="101"/>
    </location>
</feature>
<evidence type="ECO:0000313" key="10">
    <source>
        <dbReference type="Proteomes" id="UP000309038"/>
    </source>
</evidence>
<organism evidence="9 10">
    <name type="scientific">Hermanssonia centrifuga</name>
    <dbReference type="NCBI Taxonomy" id="98765"/>
    <lineage>
        <taxon>Eukaryota</taxon>
        <taxon>Fungi</taxon>
        <taxon>Dikarya</taxon>
        <taxon>Basidiomycota</taxon>
        <taxon>Agaricomycotina</taxon>
        <taxon>Agaricomycetes</taxon>
        <taxon>Polyporales</taxon>
        <taxon>Meruliaceae</taxon>
        <taxon>Hermanssonia</taxon>
    </lineage>
</organism>
<evidence type="ECO:0000313" key="9">
    <source>
        <dbReference type="EMBL" id="THH01876.1"/>
    </source>
</evidence>
<proteinExistence type="predicted"/>
<evidence type="ECO:0000256" key="7">
    <source>
        <dbReference type="SAM" id="Phobius"/>
    </source>
</evidence>
<dbReference type="PANTHER" id="PTHR31323">
    <property type="entry name" value="MECHANOSENSITIVE ION CHANNEL PROTEIN MSY2"/>
    <property type="match status" value="1"/>
</dbReference>